<organism evidence="2 3">
    <name type="scientific">Catenulispora yoronensis</name>
    <dbReference type="NCBI Taxonomy" id="450799"/>
    <lineage>
        <taxon>Bacteria</taxon>
        <taxon>Bacillati</taxon>
        <taxon>Actinomycetota</taxon>
        <taxon>Actinomycetes</taxon>
        <taxon>Catenulisporales</taxon>
        <taxon>Catenulisporaceae</taxon>
        <taxon>Catenulispora</taxon>
    </lineage>
</organism>
<proteinExistence type="predicted"/>
<gene>
    <name evidence="2" type="ORF">GCM10009839_48580</name>
</gene>
<keyword evidence="3" id="KW-1185">Reference proteome</keyword>
<dbReference type="RefSeq" id="WP_344667954.1">
    <property type="nucleotide sequence ID" value="NZ_BAAAQN010000030.1"/>
</dbReference>
<dbReference type="Proteomes" id="UP001500751">
    <property type="component" value="Unassembled WGS sequence"/>
</dbReference>
<reference evidence="2 3" key="1">
    <citation type="journal article" date="2019" name="Int. J. Syst. Evol. Microbiol.">
        <title>The Global Catalogue of Microorganisms (GCM) 10K type strain sequencing project: providing services to taxonomists for standard genome sequencing and annotation.</title>
        <authorList>
            <consortium name="The Broad Institute Genomics Platform"/>
            <consortium name="The Broad Institute Genome Sequencing Center for Infectious Disease"/>
            <person name="Wu L."/>
            <person name="Ma J."/>
        </authorList>
    </citation>
    <scope>NUCLEOTIDE SEQUENCE [LARGE SCALE GENOMIC DNA]</scope>
    <source>
        <strain evidence="2 3">JCM 16014</strain>
    </source>
</reference>
<evidence type="ECO:0000256" key="1">
    <source>
        <dbReference type="SAM" id="SignalP"/>
    </source>
</evidence>
<evidence type="ECO:0000313" key="3">
    <source>
        <dbReference type="Proteomes" id="UP001500751"/>
    </source>
</evidence>
<comment type="caution">
    <text evidence="2">The sequence shown here is derived from an EMBL/GenBank/DDBJ whole genome shotgun (WGS) entry which is preliminary data.</text>
</comment>
<accession>A0ABN2UNR9</accession>
<protein>
    <recommendedName>
        <fullName evidence="4">MYXO-CTERM domain-containing protein</fullName>
    </recommendedName>
</protein>
<feature type="signal peptide" evidence="1">
    <location>
        <begin position="1"/>
        <end position="28"/>
    </location>
</feature>
<keyword evidence="1" id="KW-0732">Signal</keyword>
<evidence type="ECO:0008006" key="4">
    <source>
        <dbReference type="Google" id="ProtNLM"/>
    </source>
</evidence>
<feature type="chain" id="PRO_5046968396" description="MYXO-CTERM domain-containing protein" evidence="1">
    <location>
        <begin position="29"/>
        <end position="151"/>
    </location>
</feature>
<evidence type="ECO:0000313" key="2">
    <source>
        <dbReference type="EMBL" id="GAA2040678.1"/>
    </source>
</evidence>
<dbReference type="EMBL" id="BAAAQN010000030">
    <property type="protein sequence ID" value="GAA2040678.1"/>
    <property type="molecule type" value="Genomic_DNA"/>
</dbReference>
<name>A0ABN2UNR9_9ACTN</name>
<sequence length="151" mass="14655">MRSFKTTAISAAVLTAGLVLGAPAAAQAQTSAAPQDHSAACRSAVGAAMKAEHAYNAAVWDLKKQIAAGGHPGMAEEENAEMLKGEADSAASMAARACHHAGPHPHGGMHTGAGSTSQGVAGGEVAGGVGLLGAAGAGALALRRRRVGGEA</sequence>